<dbReference type="EC" id="3.6.4.13" evidence="1"/>
<feature type="compositionally biased region" description="Low complexity" evidence="8">
    <location>
        <begin position="47"/>
        <end position="63"/>
    </location>
</feature>
<dbReference type="InterPro" id="IPR000629">
    <property type="entry name" value="RNA-helicase_DEAD-box_CS"/>
</dbReference>
<feature type="domain" description="Helicase C-terminal" evidence="10">
    <location>
        <begin position="421"/>
        <end position="582"/>
    </location>
</feature>
<evidence type="ECO:0000256" key="3">
    <source>
        <dbReference type="ARBA" id="ARBA00022801"/>
    </source>
</evidence>
<accession>A0ABR4J083</accession>
<evidence type="ECO:0000256" key="8">
    <source>
        <dbReference type="SAM" id="MobiDB-lite"/>
    </source>
</evidence>
<dbReference type="PROSITE" id="PS51194">
    <property type="entry name" value="HELICASE_CTER"/>
    <property type="match status" value="1"/>
</dbReference>
<organism evidence="12 13">
    <name type="scientific">Aspergillus cavernicola</name>
    <dbReference type="NCBI Taxonomy" id="176166"/>
    <lineage>
        <taxon>Eukaryota</taxon>
        <taxon>Fungi</taxon>
        <taxon>Dikarya</taxon>
        <taxon>Ascomycota</taxon>
        <taxon>Pezizomycotina</taxon>
        <taxon>Eurotiomycetes</taxon>
        <taxon>Eurotiomycetidae</taxon>
        <taxon>Eurotiales</taxon>
        <taxon>Aspergillaceae</taxon>
        <taxon>Aspergillus</taxon>
        <taxon>Aspergillus subgen. Nidulantes</taxon>
    </lineage>
</organism>
<dbReference type="InterPro" id="IPR011545">
    <property type="entry name" value="DEAD/DEAH_box_helicase_dom"/>
</dbReference>
<dbReference type="PANTHER" id="PTHR37287:SF1">
    <property type="entry name" value="INO EIGHTY SUBUNIT 1"/>
    <property type="match status" value="1"/>
</dbReference>
<keyword evidence="5" id="KW-0067">ATP-binding</keyword>
<comment type="caution">
    <text evidence="12">The sequence shown here is derived from an EMBL/GenBank/DDBJ whole genome shotgun (WGS) entry which is preliminary data.</text>
</comment>
<dbReference type="InterPro" id="IPR014001">
    <property type="entry name" value="Helicase_ATP-bd"/>
</dbReference>
<feature type="compositionally biased region" description="Gly residues" evidence="8">
    <location>
        <begin position="587"/>
        <end position="599"/>
    </location>
</feature>
<dbReference type="SMART" id="SM00487">
    <property type="entry name" value="DEXDc"/>
    <property type="match status" value="1"/>
</dbReference>
<feature type="region of interest" description="Disordered" evidence="8">
    <location>
        <begin position="1007"/>
        <end position="1057"/>
    </location>
</feature>
<dbReference type="PROSITE" id="PS51192">
    <property type="entry name" value="HELICASE_ATP_BIND_1"/>
    <property type="match status" value="1"/>
</dbReference>
<evidence type="ECO:0000313" key="13">
    <source>
        <dbReference type="Proteomes" id="UP001610335"/>
    </source>
</evidence>
<evidence type="ECO:0000256" key="6">
    <source>
        <dbReference type="ARBA" id="ARBA00047984"/>
    </source>
</evidence>
<feature type="region of interest" description="Disordered" evidence="8">
    <location>
        <begin position="1076"/>
        <end position="1136"/>
    </location>
</feature>
<evidence type="ECO:0000256" key="5">
    <source>
        <dbReference type="ARBA" id="ARBA00022840"/>
    </source>
</evidence>
<dbReference type="Proteomes" id="UP001610335">
    <property type="component" value="Unassembled WGS sequence"/>
</dbReference>
<evidence type="ECO:0000313" key="12">
    <source>
        <dbReference type="EMBL" id="KAL2833452.1"/>
    </source>
</evidence>
<keyword evidence="2" id="KW-0547">Nucleotide-binding</keyword>
<evidence type="ECO:0000259" key="10">
    <source>
        <dbReference type="PROSITE" id="PS51194"/>
    </source>
</evidence>
<name>A0ABR4J083_9EURO</name>
<evidence type="ECO:0000259" key="11">
    <source>
        <dbReference type="PROSITE" id="PS51195"/>
    </source>
</evidence>
<dbReference type="InterPro" id="IPR027417">
    <property type="entry name" value="P-loop_NTPase"/>
</dbReference>
<keyword evidence="13" id="KW-1185">Reference proteome</keyword>
<dbReference type="SUPFAM" id="SSF52540">
    <property type="entry name" value="P-loop containing nucleoside triphosphate hydrolases"/>
    <property type="match status" value="1"/>
</dbReference>
<dbReference type="PANTHER" id="PTHR37287">
    <property type="entry name" value="INO EIGHTY SUBUNIT 1"/>
    <property type="match status" value="1"/>
</dbReference>
<dbReference type="PROSITE" id="PS00039">
    <property type="entry name" value="DEAD_ATP_HELICASE"/>
    <property type="match status" value="1"/>
</dbReference>
<keyword evidence="3" id="KW-0378">Hydrolase</keyword>
<dbReference type="InterPro" id="IPR038014">
    <property type="entry name" value="Ies1"/>
</dbReference>
<feature type="region of interest" description="Disordered" evidence="8">
    <location>
        <begin position="583"/>
        <end position="628"/>
    </location>
</feature>
<feature type="region of interest" description="Disordered" evidence="8">
    <location>
        <begin position="1"/>
        <end position="95"/>
    </location>
</feature>
<reference evidence="12 13" key="1">
    <citation type="submission" date="2024-07" db="EMBL/GenBank/DDBJ databases">
        <title>Section-level genome sequencing and comparative genomics of Aspergillus sections Usti and Cavernicolus.</title>
        <authorList>
            <consortium name="Lawrence Berkeley National Laboratory"/>
            <person name="Nybo J.L."/>
            <person name="Vesth T.C."/>
            <person name="Theobald S."/>
            <person name="Frisvad J.C."/>
            <person name="Larsen T.O."/>
            <person name="Kjaerboelling I."/>
            <person name="Rothschild-Mancinelli K."/>
            <person name="Lyhne E.K."/>
            <person name="Kogle M.E."/>
            <person name="Barry K."/>
            <person name="Clum A."/>
            <person name="Na H."/>
            <person name="Ledsgaard L."/>
            <person name="Lin J."/>
            <person name="Lipzen A."/>
            <person name="Kuo A."/>
            <person name="Riley R."/>
            <person name="Mondo S."/>
            <person name="LaButti K."/>
            <person name="Haridas S."/>
            <person name="Pangalinan J."/>
            <person name="Salamov A.A."/>
            <person name="Simmons B.A."/>
            <person name="Magnuson J.K."/>
            <person name="Chen J."/>
            <person name="Drula E."/>
            <person name="Henrissat B."/>
            <person name="Wiebenga A."/>
            <person name="Lubbers R.J."/>
            <person name="Gomes A.C."/>
            <person name="Makela M.R."/>
            <person name="Stajich J."/>
            <person name="Grigoriev I.V."/>
            <person name="Mortensen U.H."/>
            <person name="De vries R.P."/>
            <person name="Baker S.E."/>
            <person name="Andersen M.R."/>
        </authorList>
    </citation>
    <scope>NUCLEOTIDE SEQUENCE [LARGE SCALE GENOMIC DNA]</scope>
    <source>
        <strain evidence="12 13">CBS 600.67</strain>
    </source>
</reference>
<feature type="compositionally biased region" description="Acidic residues" evidence="8">
    <location>
        <begin position="1371"/>
        <end position="1381"/>
    </location>
</feature>
<feature type="domain" description="Helicase ATP-binding" evidence="9">
    <location>
        <begin position="219"/>
        <end position="410"/>
    </location>
</feature>
<dbReference type="CDD" id="cd18787">
    <property type="entry name" value="SF2_C_DEAD"/>
    <property type="match status" value="1"/>
</dbReference>
<keyword evidence="4" id="KW-0347">Helicase</keyword>
<feature type="domain" description="DEAD-box RNA helicase Q" evidence="11">
    <location>
        <begin position="188"/>
        <end position="216"/>
    </location>
</feature>
<protein>
    <recommendedName>
        <fullName evidence="1">RNA helicase</fullName>
        <ecNumber evidence="1">3.6.4.13</ecNumber>
    </recommendedName>
</protein>
<proteinExistence type="predicted"/>
<gene>
    <name evidence="12" type="ORF">BDW59DRAFT_169115</name>
</gene>
<feature type="compositionally biased region" description="Low complexity" evidence="8">
    <location>
        <begin position="1309"/>
        <end position="1332"/>
    </location>
</feature>
<dbReference type="PROSITE" id="PS51195">
    <property type="entry name" value="Q_MOTIF"/>
    <property type="match status" value="1"/>
</dbReference>
<sequence length="1481" mass="161249">MADGLNMGNLNLSDSQHAPAPGGGPNVPGGGRSAYIPPHLRQRGGNAAADPSVPAAPAAVPAPQGTPRGGNWANANAPDFSPRGPTGPNGNTNITGWSAIEGGRPTFNPNAYGNPGQGGGYAGASTRGSGDGQWRDGKHIPGPANARVERELFGVPNDPSKQSTGINFSNYDDIPVEASGQDVPEPVNTFTNPPLDDHLISNIALARYQTPTPVQKYSIPIVMNGRDLMACAQTGSGKTGGFLFPILSQAYQNGPATAPAQAAGQYGRQRKAYPTSLILAPTRELVSQIYEESRKFAYRSWVRPCVVYGGADIGSQLRQIERGCDLLVATPGRLVDLIERGRISLVNIRYLVLDEADRMLDMGFEPQIRRIVEGEDMPNVNERQTLMFSATFPRDIQMLARDFLKDYVFLSVGRVGSTSENITQKVEYVEDHDKRSVLLDILHTHGSTGLTLIFVETKRMADALSDFLINQRFPATAIHGDRTQRERERALEMFRSGRFPILVATAVAARGLDIPNVTHVINYDLPTDIDDYVHRIGRTGRAGNTGIATAFFNRGNRGVVRDLIDLLKEAHQEVPSFLESIAREGSGYSGRGGRGGRGRGATATRDARRMGGGMGGSPSYSSGGGFGGPPANSFGGGFSSGPSYGGGAGGGGSYGGGYGGGGGGGGGGGYADIDRDLSFVMMITRIGGGGKAALTLFVVELSIYGTSRLGHFSTTNAGVDDSFAQSELHDEQQIHNMTVGTRRQPNGTIGSVYSGNKIRHLKKEDGIPLWRKDIQHQFLKLVFEDQTPAFTRWPDGQKGLDFADVYIDAMARSSKTSKILKDKLQSDKQAAISMAMVCLLVNFGRMNTTLNFFPEMRAQLRTYHSIPSLQAHQDPNAYKQLQDAPRLKSILKGASEDVDQPNTLDKIKRENVPRTNPVNLIFVLAQYAPKVSEVHFFPPRDFFDLVMRSTLSSQSRAKAFLWLMWWYLESDFSHEAALNNPFGPGLEGEGTGGIPIKVPSFDFLTEEQANEENIDTPSEIEYGEEKRLERKRILEEEEPTPRAPKRPKKSTKISLRQFNNKGEAFRAAADSDDLIEFRNPDGSIRSSVKMPRDEDYGYQTSSLDGPSPRIVLKTKAEQTPDAASPAPPSSGHPVLNRFVTEASPNHQGSSRRPRPLTQHQLAVERNRRQRIEYILAKRKSDAYRMLRAKRENEIPFVWHGRMLQNLPDGYDSDDEKSWGKGGILPNPDEEEDFGECANYFLSVVRKASRRLDRWDLENANGPRRDRKKEREERQRAKEEAMGFDDVEEGRISSRSRARAQRNAKRKLARAAAAAAAASTPSAATSKSATSRSKGNRNRNGKGAATTTLGADHTGLGTPSRDDGLSPAPGDIEGEEGLDDIDRELLGEGSGDEDDIPSRRTQALREPGYEDSFLGGDADEDVDGLSSDEEDDDDAEDEELDDVDMDVEGEADDNSSMPDAGDRYAASDVSGADFANDKPEWS</sequence>
<evidence type="ECO:0000256" key="1">
    <source>
        <dbReference type="ARBA" id="ARBA00012552"/>
    </source>
</evidence>
<dbReference type="SMART" id="SM00490">
    <property type="entry name" value="HELICc"/>
    <property type="match status" value="1"/>
</dbReference>
<feature type="region of interest" description="Disordered" evidence="8">
    <location>
        <begin position="1258"/>
        <end position="1481"/>
    </location>
</feature>
<evidence type="ECO:0000256" key="7">
    <source>
        <dbReference type="PROSITE-ProRule" id="PRU00552"/>
    </source>
</evidence>
<feature type="compositionally biased region" description="Basic and acidic residues" evidence="8">
    <location>
        <begin position="1023"/>
        <end position="1034"/>
    </location>
</feature>
<feature type="compositionally biased region" description="Acidic residues" evidence="8">
    <location>
        <begin position="1416"/>
        <end position="1452"/>
    </location>
</feature>
<dbReference type="InterPro" id="IPR001650">
    <property type="entry name" value="Helicase_C-like"/>
</dbReference>
<feature type="compositionally biased region" description="Basic and acidic residues" evidence="8">
    <location>
        <begin position="1268"/>
        <end position="1280"/>
    </location>
</feature>
<feature type="compositionally biased region" description="Basic residues" evidence="8">
    <location>
        <begin position="1293"/>
        <end position="1308"/>
    </location>
</feature>
<dbReference type="Gene3D" id="3.40.50.300">
    <property type="entry name" value="P-loop containing nucleotide triphosphate hydrolases"/>
    <property type="match status" value="2"/>
</dbReference>
<dbReference type="Pfam" id="PF00271">
    <property type="entry name" value="Helicase_C"/>
    <property type="match status" value="1"/>
</dbReference>
<evidence type="ECO:0000259" key="9">
    <source>
        <dbReference type="PROSITE" id="PS51192"/>
    </source>
</evidence>
<feature type="short sequence motif" description="Q motif" evidence="7">
    <location>
        <begin position="188"/>
        <end position="216"/>
    </location>
</feature>
<comment type="catalytic activity">
    <reaction evidence="6">
        <text>ATP + H2O = ADP + phosphate + H(+)</text>
        <dbReference type="Rhea" id="RHEA:13065"/>
        <dbReference type="ChEBI" id="CHEBI:15377"/>
        <dbReference type="ChEBI" id="CHEBI:15378"/>
        <dbReference type="ChEBI" id="CHEBI:30616"/>
        <dbReference type="ChEBI" id="CHEBI:43474"/>
        <dbReference type="ChEBI" id="CHEBI:456216"/>
        <dbReference type="EC" id="3.6.4.13"/>
    </reaction>
</comment>
<feature type="compositionally biased region" description="Gly residues" evidence="8">
    <location>
        <begin position="610"/>
        <end position="628"/>
    </location>
</feature>
<dbReference type="InterPro" id="IPR014014">
    <property type="entry name" value="RNA_helicase_DEAD_Q_motif"/>
</dbReference>
<dbReference type="Pfam" id="PF00270">
    <property type="entry name" value="DEAD"/>
    <property type="match status" value="1"/>
</dbReference>
<feature type="compositionally biased region" description="Gly residues" evidence="8">
    <location>
        <begin position="21"/>
        <end position="32"/>
    </location>
</feature>
<evidence type="ECO:0000256" key="2">
    <source>
        <dbReference type="ARBA" id="ARBA00022741"/>
    </source>
</evidence>
<evidence type="ECO:0000256" key="4">
    <source>
        <dbReference type="ARBA" id="ARBA00022806"/>
    </source>
</evidence>
<dbReference type="EMBL" id="JBFXLS010000004">
    <property type="protein sequence ID" value="KAL2833452.1"/>
    <property type="molecule type" value="Genomic_DNA"/>
</dbReference>